<sequence length="368" mass="42653">MPRLHADMEKLQSNETPYLRNYILKWNERYNENFPRRKFSALAIDVYGRTSCVTRYITPIELPQLNPDNFQVTTQQLAKYISKFSFTDYNKYYQNIWLTAKQFLNIMVGSVVDHAVTLACCLQSLDLHVWLLLGYGTPNGSSAYVLTRESTSNSYAPTYYIFDVTTGTKYNILDSISPLQIIYCVINRKNVWANTQRTNKVTNTRFDFSKISDWLPLFTEEIVGPSISIQQRVAFRTLSNEQYLLQSKLEKKIHKKIAKLTNGETIKFCSSLSKTFKKHMLKFINGCFSDQPDFDIAQTILSVQFSHKQKMKGFLVCKTYTNVSSLLEFIDNTDLLKPLRADSEYILATQLVSWPNQIILWILIAVVY</sequence>
<dbReference type="GeneID" id="108737112"/>
<dbReference type="STRING" id="224129.A0A1W4WMZ9"/>
<organism evidence="2 3">
    <name type="scientific">Agrilus planipennis</name>
    <name type="common">Emerald ash borer</name>
    <name type="synonym">Agrilus marcopoli</name>
    <dbReference type="NCBI Taxonomy" id="224129"/>
    <lineage>
        <taxon>Eukaryota</taxon>
        <taxon>Metazoa</taxon>
        <taxon>Ecdysozoa</taxon>
        <taxon>Arthropoda</taxon>
        <taxon>Hexapoda</taxon>
        <taxon>Insecta</taxon>
        <taxon>Pterygota</taxon>
        <taxon>Neoptera</taxon>
        <taxon>Endopterygota</taxon>
        <taxon>Coleoptera</taxon>
        <taxon>Polyphaga</taxon>
        <taxon>Elateriformia</taxon>
        <taxon>Buprestoidea</taxon>
        <taxon>Buprestidae</taxon>
        <taxon>Agrilinae</taxon>
        <taxon>Agrilus</taxon>
    </lineage>
</organism>
<dbReference type="Pfam" id="PF24656">
    <property type="entry name" value="CEPT76_peptidase"/>
    <property type="match status" value="1"/>
</dbReference>
<gene>
    <name evidence="3" type="primary">LOC108737112</name>
</gene>
<dbReference type="PANTHER" id="PTHR20837">
    <property type="entry name" value="CENTROSOMAL PROTEIN-RELATED"/>
    <property type="match status" value="1"/>
</dbReference>
<dbReference type="OrthoDB" id="2162143at2759"/>
<evidence type="ECO:0000259" key="1">
    <source>
        <dbReference type="Pfam" id="PF24656"/>
    </source>
</evidence>
<dbReference type="GO" id="GO:1904491">
    <property type="term" value="P:protein localization to ciliary transition zone"/>
    <property type="evidence" value="ECO:0007669"/>
    <property type="project" value="TreeGrafter"/>
</dbReference>
<dbReference type="GO" id="GO:1905515">
    <property type="term" value="P:non-motile cilium assembly"/>
    <property type="evidence" value="ECO:0007669"/>
    <property type="project" value="TreeGrafter"/>
</dbReference>
<dbReference type="GO" id="GO:0035869">
    <property type="term" value="C:ciliary transition zone"/>
    <property type="evidence" value="ECO:0007669"/>
    <property type="project" value="TreeGrafter"/>
</dbReference>
<reference evidence="3" key="1">
    <citation type="submission" date="2025-08" db="UniProtKB">
        <authorList>
            <consortium name="RefSeq"/>
        </authorList>
    </citation>
    <scope>IDENTIFICATION</scope>
    <source>
        <tissue evidence="3">Entire body</tissue>
    </source>
</reference>
<evidence type="ECO:0000313" key="2">
    <source>
        <dbReference type="Proteomes" id="UP000192223"/>
    </source>
</evidence>
<name>A0A1W4WMZ9_AGRPL</name>
<dbReference type="RefSeq" id="XP_018325294.1">
    <property type="nucleotide sequence ID" value="XM_018469792.1"/>
</dbReference>
<dbReference type="PANTHER" id="PTHR20837:SF0">
    <property type="entry name" value="COILED-COIL AND C2 DOMAIN-CONTAINING PROTEIN 2A"/>
    <property type="match status" value="1"/>
</dbReference>
<dbReference type="CTD" id="57545"/>
<dbReference type="Proteomes" id="UP000192223">
    <property type="component" value="Unplaced"/>
</dbReference>
<proteinExistence type="predicted"/>
<keyword evidence="2" id="KW-1185">Reference proteome</keyword>
<dbReference type="AlphaFoldDB" id="A0A1W4WMZ9"/>
<protein>
    <submittedName>
        <fullName evidence="3">Coiled-coil and C2 domain-containing protein 2A</fullName>
    </submittedName>
</protein>
<dbReference type="KEGG" id="apln:108737112"/>
<dbReference type="InterPro" id="IPR052434">
    <property type="entry name" value="Tectonic-like_complex_comp"/>
</dbReference>
<dbReference type="InParanoid" id="A0A1W4WMZ9"/>
<accession>A0A1W4WMZ9</accession>
<dbReference type="InterPro" id="IPR056290">
    <property type="entry name" value="CEPT76/DRC7_peptidase-like_dom"/>
</dbReference>
<evidence type="ECO:0000313" key="3">
    <source>
        <dbReference type="RefSeq" id="XP_018325294.1"/>
    </source>
</evidence>
<feature type="domain" description="CEP76/DRC7 peptidase-like" evidence="1">
    <location>
        <begin position="95"/>
        <end position="217"/>
    </location>
</feature>